<proteinExistence type="predicted"/>
<dbReference type="InterPro" id="IPR003787">
    <property type="entry name" value="Sulphur_relay_DsrE/F-like"/>
</dbReference>
<evidence type="ECO:0000313" key="2">
    <source>
        <dbReference type="Proteomes" id="UP000094056"/>
    </source>
</evidence>
<dbReference type="EMBL" id="MAYW01000055">
    <property type="protein sequence ID" value="ODS32618.1"/>
    <property type="molecule type" value="Genomic_DNA"/>
</dbReference>
<reference evidence="1 2" key="1">
    <citation type="submission" date="2016-07" db="EMBL/GenBank/DDBJ databases">
        <title>Draft genome of Scalindua rubra, obtained from a brine-seawater interface in the Red Sea, sheds light on salt adaptation in anammox bacteria.</title>
        <authorList>
            <person name="Speth D.R."/>
            <person name="Lagkouvardos I."/>
            <person name="Wang Y."/>
            <person name="Qian P.-Y."/>
            <person name="Dutilh B.E."/>
            <person name="Jetten M.S."/>
        </authorList>
    </citation>
    <scope>NUCLEOTIDE SEQUENCE [LARGE SCALE GENOMIC DNA]</scope>
    <source>
        <strain evidence="1">BSI-1</strain>
    </source>
</reference>
<dbReference type="Proteomes" id="UP000094056">
    <property type="component" value="Unassembled WGS sequence"/>
</dbReference>
<dbReference type="InterPro" id="IPR027396">
    <property type="entry name" value="DsrEFH-like"/>
</dbReference>
<organism evidence="1 2">
    <name type="scientific">Candidatus Scalindua rubra</name>
    <dbReference type="NCBI Taxonomy" id="1872076"/>
    <lineage>
        <taxon>Bacteria</taxon>
        <taxon>Pseudomonadati</taxon>
        <taxon>Planctomycetota</taxon>
        <taxon>Candidatus Brocadiia</taxon>
        <taxon>Candidatus Brocadiales</taxon>
        <taxon>Candidatus Scalinduaceae</taxon>
        <taxon>Candidatus Scalindua</taxon>
    </lineage>
</organism>
<gene>
    <name evidence="1" type="primary">tusC</name>
    <name evidence="1" type="ORF">SCARUB_02270</name>
</gene>
<comment type="caution">
    <text evidence="1">The sequence shown here is derived from an EMBL/GenBank/DDBJ whole genome shotgun (WGS) entry which is preliminary data.</text>
</comment>
<evidence type="ECO:0000313" key="1">
    <source>
        <dbReference type="EMBL" id="ODS32618.1"/>
    </source>
</evidence>
<name>A0A1E3XAI5_9BACT</name>
<dbReference type="Pfam" id="PF02635">
    <property type="entry name" value="DsrE"/>
    <property type="match status" value="1"/>
</dbReference>
<protein>
    <submittedName>
        <fullName evidence="1">Protein TusC</fullName>
    </submittedName>
</protein>
<dbReference type="Gene3D" id="3.40.1260.10">
    <property type="entry name" value="DsrEFH-like"/>
    <property type="match status" value="1"/>
</dbReference>
<sequence>MITINQAPYGSIYYTEGLRAAVGTTSGIDEHKVNVIYLGDGVYFTLKEVNRNDTENYIATLKKADSKMLVEKESLAERNIEEGNIASDIEIISRSEVLSLIKEVDLTIDF</sequence>
<dbReference type="SUPFAM" id="SSF75169">
    <property type="entry name" value="DsrEFH-like"/>
    <property type="match status" value="1"/>
</dbReference>
<dbReference type="AlphaFoldDB" id="A0A1E3XAI5"/>
<accession>A0A1E3XAI5</accession>